<gene>
    <name evidence="2" type="ORF">P4G45_01495</name>
    <name evidence="3" type="ORF">P8936_01465</name>
</gene>
<dbReference type="SUPFAM" id="SSF49373">
    <property type="entry name" value="Invasin/intimin cell-adhesion fragments"/>
    <property type="match status" value="1"/>
</dbReference>
<dbReference type="EMBL" id="CP121195">
    <property type="protein sequence ID" value="XBH13852.1"/>
    <property type="molecule type" value="Genomic_DNA"/>
</dbReference>
<proteinExistence type="predicted"/>
<dbReference type="KEGG" id="epl:P4G45_01495"/>
<protein>
    <recommendedName>
        <fullName evidence="1">IPT/TIG domain-containing protein</fullName>
    </recommendedName>
</protein>
<dbReference type="SUPFAM" id="SSF81296">
    <property type="entry name" value="E set domains"/>
    <property type="match status" value="1"/>
</dbReference>
<dbReference type="InterPro" id="IPR013783">
    <property type="entry name" value="Ig-like_fold"/>
</dbReference>
<evidence type="ECO:0000313" key="3">
    <source>
        <dbReference type="EMBL" id="XBH13852.1"/>
    </source>
</evidence>
<dbReference type="InterPro" id="IPR002909">
    <property type="entry name" value="IPT_dom"/>
</dbReference>
<name>A0AAU7D740_9BACT</name>
<organism evidence="3">
    <name type="scientific">Edaphobacter paludis</name>
    <dbReference type="NCBI Taxonomy" id="3035702"/>
    <lineage>
        <taxon>Bacteria</taxon>
        <taxon>Pseudomonadati</taxon>
        <taxon>Acidobacteriota</taxon>
        <taxon>Terriglobia</taxon>
        <taxon>Terriglobales</taxon>
        <taxon>Acidobacteriaceae</taxon>
        <taxon>Edaphobacter</taxon>
    </lineage>
</organism>
<accession>A0AAU7CZP5</accession>
<dbReference type="EMBL" id="CP121194">
    <property type="protein sequence ID" value="XBH10423.1"/>
    <property type="molecule type" value="Genomic_DNA"/>
</dbReference>
<dbReference type="AlphaFoldDB" id="A0AAU7D740"/>
<evidence type="ECO:0000313" key="2">
    <source>
        <dbReference type="EMBL" id="XBH10423.1"/>
    </source>
</evidence>
<feature type="domain" description="IPT/TIG" evidence="1">
    <location>
        <begin position="568"/>
        <end position="631"/>
    </location>
</feature>
<sequence>MFADLPTLRRGFAFALYWLAAGAIAFAGGPRWVTGPPYFSTAGIPVVWYTNQPLYFTDQGDLSSYVNHAAADAIVAAAANVWNVPTSSLVLGYGGSLDEDVSGANVYPGPNGLVFPADVQSSNYQAKQIAVIYDTDGSVTDMLLGSGASDPSGCRQNAVTESVDSIVPAGYIQHALLILNGRCTGPAPEQQLQMQYQLMRAFGRVLGLGWSQVNDDVFTGSPQPTYQEALNWPIMHPIDIICGPYTYQCLPQPFTLRPDDLSALGMLYFIPQNQAPPGKTDTLYLAHQISGTVVFPTGQGMQGVNVVVRRWHQYRTAAESWQTVSAVSGALFKGAAGNPVTSASASAAGSSGTSNLAYEGFYEAFRIPMFDGNWDSDILDTEPINPLYTGEYAVGPYIASQVQPSGANFELFTDIMRSYQVAARVVLVPASAANSCNTSADGTEAAPAAIATQGWWTGTLCAYGHAGWSSLNVKANRSLTIEVTAQDEKGFATTAKAMPVIGVWNATDPLKSLPTVASAPTAFNGSAYAATALTVQSSQPSQLRISIADQRGDGRPDFAYQSRVLYADSVSPASVSAEGGVVTIAGMGFRAGNVVTVDGVAATVTSWTATSIVATVPSARALGFSVAATADLTVTDPSTRGTTTMTGALNYAAPQPSLNLVTAPSGTVFAGDTASVAFAVRTLGADGVSPIANQSVSFTANGGAVKFGACGESACTVTTDATGLASTTVTALEAGSITISAASSMGTQAASFTVLTRVQTVTPVLPVLYIAANATVPWTSQVDVSDNSASTAGVLVNWQSTAGAIFFSPAQSNADSQGMAETQATVGPLAAGGQATASACAWTNVCAAFAAQAVDPADWRIEVVSGAGQSIGYDGVLAPIVLRVTDTTGDPIAGAVVEIHQSLDAWQGPCPARGRCPVPPSQSAQISSAVSDINGLITLVPLQLAGVAEVTDLVAATGTQGFVSLSLQKQP</sequence>
<reference evidence="3" key="1">
    <citation type="submission" date="2023-03" db="EMBL/GenBank/DDBJ databases">
        <title>Edaphobacter sp.</title>
        <authorList>
            <person name="Huber K.J."/>
            <person name="Papendorf J."/>
            <person name="Pilke C."/>
            <person name="Bunk B."/>
            <person name="Sproeer C."/>
            <person name="Pester M."/>
        </authorList>
    </citation>
    <scope>NUCLEOTIDE SEQUENCE</scope>
    <source>
        <strain evidence="2">DSM 109919</strain>
        <strain evidence="3">DSM 109920</strain>
    </source>
</reference>
<dbReference type="InterPro" id="IPR008964">
    <property type="entry name" value="Invasin/intimin_cell_adhesion"/>
</dbReference>
<accession>A0AAU7D740</accession>
<dbReference type="CDD" id="cd00102">
    <property type="entry name" value="IPT"/>
    <property type="match status" value="1"/>
</dbReference>
<dbReference type="Pfam" id="PF01833">
    <property type="entry name" value="TIG"/>
    <property type="match status" value="1"/>
</dbReference>
<dbReference type="InterPro" id="IPR014756">
    <property type="entry name" value="Ig_E-set"/>
</dbReference>
<evidence type="ECO:0000259" key="1">
    <source>
        <dbReference type="Pfam" id="PF01833"/>
    </source>
</evidence>
<dbReference type="RefSeq" id="WP_348267930.1">
    <property type="nucleotide sequence ID" value="NZ_CP121194.1"/>
</dbReference>
<dbReference type="Gene3D" id="2.60.40.10">
    <property type="entry name" value="Immunoglobulins"/>
    <property type="match status" value="2"/>
</dbReference>